<dbReference type="NCBIfam" id="NF006670">
    <property type="entry name" value="PRK09218.1"/>
    <property type="match status" value="1"/>
</dbReference>
<dbReference type="AlphaFoldDB" id="A0A087BRS7"/>
<dbReference type="InterPro" id="IPR036821">
    <property type="entry name" value="Peptide_deformylase_sf"/>
</dbReference>
<name>A0A087BRS7_BIFLN</name>
<dbReference type="PIRSF" id="PIRSF004749">
    <property type="entry name" value="Pep_def"/>
    <property type="match status" value="1"/>
</dbReference>
<dbReference type="InterPro" id="IPR023635">
    <property type="entry name" value="Peptide_deformylase"/>
</dbReference>
<evidence type="ECO:0000313" key="3">
    <source>
        <dbReference type="Proteomes" id="UP000029024"/>
    </source>
</evidence>
<dbReference type="EC" id="3.5.1.88" evidence="2"/>
<dbReference type="GO" id="GO:0042586">
    <property type="term" value="F:peptide deformylase activity"/>
    <property type="evidence" value="ECO:0007669"/>
    <property type="project" value="UniProtKB-EC"/>
</dbReference>
<reference evidence="2 3" key="1">
    <citation type="submission" date="2014-03" db="EMBL/GenBank/DDBJ databases">
        <title>Genomics of Bifidobacteria.</title>
        <authorList>
            <person name="Ventura M."/>
            <person name="Milani C."/>
            <person name="Lugli G.A."/>
        </authorList>
    </citation>
    <scope>NUCLEOTIDE SEQUENCE [LARGE SCALE GENOMIC DNA]</scope>
    <source>
        <strain evidence="2 3">LMG 21814</strain>
    </source>
</reference>
<dbReference type="Gene3D" id="3.90.45.10">
    <property type="entry name" value="Peptide deformylase"/>
    <property type="match status" value="1"/>
</dbReference>
<dbReference type="CDD" id="cd00487">
    <property type="entry name" value="Pep_deformylase"/>
    <property type="match status" value="1"/>
</dbReference>
<proteinExistence type="inferred from homology"/>
<dbReference type="EMBL" id="JGZA01000001">
    <property type="protein sequence ID" value="KFI73727.1"/>
    <property type="molecule type" value="Genomic_DNA"/>
</dbReference>
<evidence type="ECO:0000256" key="1">
    <source>
        <dbReference type="ARBA" id="ARBA00010759"/>
    </source>
</evidence>
<comment type="similarity">
    <text evidence="1">Belongs to the polypeptide deformylase family.</text>
</comment>
<sequence length="139" mass="15551">MQRPIMTSRSFLRTPSEAAVPGDEATIQDLVDTLEANRSRCVGMAANMIGVSKRIIVFVDEDLGGRITVMLNPVITASDGAFDTQEGCLSLTGERRTLRCRRIEVNYEDRRFRARHATFTGWTAQIIQHEVDHCNGIII</sequence>
<gene>
    <name evidence="2" type="ORF">BLSS_0419</name>
</gene>
<organism evidence="2 3">
    <name type="scientific">Bifidobacterium longum subsp. suis</name>
    <dbReference type="NCBI Taxonomy" id="1695"/>
    <lineage>
        <taxon>Bacteria</taxon>
        <taxon>Bacillati</taxon>
        <taxon>Actinomycetota</taxon>
        <taxon>Actinomycetes</taxon>
        <taxon>Bifidobacteriales</taxon>
        <taxon>Bifidobacteriaceae</taxon>
        <taxon>Bifidobacterium</taxon>
    </lineage>
</organism>
<dbReference type="PANTHER" id="PTHR10458">
    <property type="entry name" value="PEPTIDE DEFORMYLASE"/>
    <property type="match status" value="1"/>
</dbReference>
<evidence type="ECO:0000313" key="2">
    <source>
        <dbReference type="EMBL" id="KFI73727.1"/>
    </source>
</evidence>
<dbReference type="Proteomes" id="UP000029024">
    <property type="component" value="Unassembled WGS sequence"/>
</dbReference>
<dbReference type="PRINTS" id="PR01576">
    <property type="entry name" value="PDEFORMYLASE"/>
</dbReference>
<dbReference type="PANTHER" id="PTHR10458:SF22">
    <property type="entry name" value="PEPTIDE DEFORMYLASE"/>
    <property type="match status" value="1"/>
</dbReference>
<dbReference type="Pfam" id="PF01327">
    <property type="entry name" value="Pep_deformylase"/>
    <property type="match status" value="1"/>
</dbReference>
<dbReference type="SUPFAM" id="SSF56420">
    <property type="entry name" value="Peptide deformylase"/>
    <property type="match status" value="1"/>
</dbReference>
<dbReference type="RefSeq" id="WP_032682988.1">
    <property type="nucleotide sequence ID" value="NZ_JGZA01000001.1"/>
</dbReference>
<protein>
    <submittedName>
        <fullName evidence="2">Peptide deformylase</fullName>
        <ecNumber evidence="2">3.5.1.88</ecNumber>
    </submittedName>
</protein>
<keyword evidence="2" id="KW-0378">Hydrolase</keyword>
<accession>A0A087BRS7</accession>
<comment type="caution">
    <text evidence="2">The sequence shown here is derived from an EMBL/GenBank/DDBJ whole genome shotgun (WGS) entry which is preliminary data.</text>
</comment>